<gene>
    <name evidence="2" type="ORF">GGR89_002923</name>
</gene>
<dbReference type="InterPro" id="IPR006522">
    <property type="entry name" value="Phage_virion_morphogenesis"/>
</dbReference>
<dbReference type="Proteomes" id="UP000531251">
    <property type="component" value="Unassembled WGS sequence"/>
</dbReference>
<sequence length="105" mass="11822">MLMKSWARQGKLCTGFDVEASGMPRDVAARIPLEPEEQNKGAGRYRRTAMFRKLRKGRNLRAGATDREAWIDFAGRASEIASVSQEGLMDRPSATAKPVRYARRH</sequence>
<dbReference type="EMBL" id="JAATJB010000009">
    <property type="protein sequence ID" value="NJB98590.1"/>
    <property type="molecule type" value="Genomic_DNA"/>
</dbReference>
<comment type="caution">
    <text evidence="2">The sequence shown here is derived from an EMBL/GenBank/DDBJ whole genome shotgun (WGS) entry which is preliminary data.</text>
</comment>
<reference evidence="2 3" key="1">
    <citation type="submission" date="2020-03" db="EMBL/GenBank/DDBJ databases">
        <title>Genomic Encyclopedia of Type Strains, Phase IV (KMG-IV): sequencing the most valuable type-strain genomes for metagenomic binning, comparative biology and taxonomic classification.</title>
        <authorList>
            <person name="Goeker M."/>
        </authorList>
    </citation>
    <scope>NUCLEOTIDE SEQUENCE [LARGE SCALE GENOMIC DNA]</scope>
    <source>
        <strain evidence="2 3">DSM 7225</strain>
    </source>
</reference>
<protein>
    <submittedName>
        <fullName evidence="2">Uncharacterized protein</fullName>
    </submittedName>
</protein>
<dbReference type="RefSeq" id="WP_125976690.1">
    <property type="nucleotide sequence ID" value="NZ_BAAADY010000011.1"/>
</dbReference>
<organism evidence="2 3">
    <name type="scientific">Sphingomonas trueperi</name>
    <dbReference type="NCBI Taxonomy" id="53317"/>
    <lineage>
        <taxon>Bacteria</taxon>
        <taxon>Pseudomonadati</taxon>
        <taxon>Pseudomonadota</taxon>
        <taxon>Alphaproteobacteria</taxon>
        <taxon>Sphingomonadales</taxon>
        <taxon>Sphingomonadaceae</taxon>
        <taxon>Sphingomonas</taxon>
    </lineage>
</organism>
<evidence type="ECO:0000313" key="2">
    <source>
        <dbReference type="EMBL" id="NJB98590.1"/>
    </source>
</evidence>
<dbReference type="Pfam" id="PF05069">
    <property type="entry name" value="Phage_tail_S"/>
    <property type="match status" value="1"/>
</dbReference>
<feature type="region of interest" description="Disordered" evidence="1">
    <location>
        <begin position="84"/>
        <end position="105"/>
    </location>
</feature>
<evidence type="ECO:0000313" key="3">
    <source>
        <dbReference type="Proteomes" id="UP000531251"/>
    </source>
</evidence>
<accession>A0A7X5Y0Y6</accession>
<keyword evidence="3" id="KW-1185">Reference proteome</keyword>
<proteinExistence type="predicted"/>
<evidence type="ECO:0000256" key="1">
    <source>
        <dbReference type="SAM" id="MobiDB-lite"/>
    </source>
</evidence>
<dbReference type="AlphaFoldDB" id="A0A7X5Y0Y6"/>
<name>A0A7X5Y0Y6_9SPHN</name>